<evidence type="ECO:0000313" key="2">
    <source>
        <dbReference type="Proteomes" id="UP001624684"/>
    </source>
</evidence>
<comment type="caution">
    <text evidence="1">The sequence shown here is derived from an EMBL/GenBank/DDBJ whole genome shotgun (WGS) entry which is preliminary data.</text>
</comment>
<evidence type="ECO:0000313" key="1">
    <source>
        <dbReference type="EMBL" id="MFL1733157.1"/>
    </source>
</evidence>
<organism evidence="1 2">
    <name type="scientific">Moraxella oculi</name>
    <dbReference type="NCBI Taxonomy" id="2940516"/>
    <lineage>
        <taxon>Bacteria</taxon>
        <taxon>Pseudomonadati</taxon>
        <taxon>Pseudomonadota</taxon>
        <taxon>Gammaproteobacteria</taxon>
        <taxon>Moraxellales</taxon>
        <taxon>Moraxellaceae</taxon>
        <taxon>Moraxella</taxon>
    </lineage>
</organism>
<proteinExistence type="predicted"/>
<gene>
    <name evidence="1" type="ORF">ACJHVH_09265</name>
</gene>
<keyword evidence="2" id="KW-1185">Reference proteome</keyword>
<reference evidence="1 2" key="1">
    <citation type="submission" date="2024-11" db="EMBL/GenBank/DDBJ databases">
        <title>First Report of Moraxella oculi in Brazil in an Infectious Bovine Keratoconjunctivitis Outbreak.</title>
        <authorList>
            <person name="Carvalho C.V."/>
            <person name="Domingues R."/>
            <person name="Coutinho C."/>
            <person name="Honorio N.T.B.S."/>
            <person name="Faza D.R.L.R."/>
            <person name="Carvalho W.A."/>
            <person name="Machado A.B.F."/>
            <person name="Martins M.F."/>
            <person name="Gaspar E.B."/>
        </authorList>
    </citation>
    <scope>NUCLEOTIDE SEQUENCE [LARGE SCALE GENOMIC DNA]</scope>
    <source>
        <strain evidence="1 2">2117LE</strain>
    </source>
</reference>
<feature type="non-terminal residue" evidence="1">
    <location>
        <position position="1"/>
    </location>
</feature>
<protein>
    <submittedName>
        <fullName evidence="1">Uncharacterized protein</fullName>
    </submittedName>
</protein>
<dbReference type="EMBL" id="JBJJXE010000037">
    <property type="protein sequence ID" value="MFL1733157.1"/>
    <property type="molecule type" value="Genomic_DNA"/>
</dbReference>
<name>A0ABW8U9M8_9GAMM</name>
<dbReference type="Proteomes" id="UP001624684">
    <property type="component" value="Unassembled WGS sequence"/>
</dbReference>
<accession>A0ABW8U9M8</accession>
<sequence>NQIIANDFDKEQALKELNAQTVITTEFGREAPKRIGDYAQDKELKLLAQGNTQEAKKWAEGGIYRVALHTAVGVIGTGTIEGAVTTGSIAASAPIIDKLSEQTTKQLVKAGISENAAQNATSLITSLAIATATQSAGVDTSSTVMAVNADAFNRQLHKQEKDLAGVLVDLAKKKGLKRPDGKLYTRQDIEDALRWANSGKYGETYNSNRAVHIGNKAPQSAIDKVMYDGGVGRGYDARLWISSKNGNVTTFTQNLNNIKKPDTNLTRFIQQNSKSYQYSWSAGTSVAYIPPITATQPISPAKKISGSQSQISDRQLRSKDSAVINGGGGVDFSGGANIQAKSEKIINEQVMPVVQAGVGLAEVGTGTAMCASGVGCGIGSALIIHGSDNVATGATNRGKTSNQQTSSVLLTQGVGLSEGTASNIKMGTDLALGGVTATQGLGRRVASGVNGTAGHSIPQSVINKARIENNVNVDNPSLIHHSIREFTATKGNPVIHRAENINLGQTIDRDGLTRVDKAKEFNDDQIANNLGVENRWQLSYHPTGYPAWKPGTNVTDRVLDKSERMRMVIDKDQYDQLMGQGKKYENYTPEQRKQALGRWATQEPINSVADMRQRLAVTEDFKSNITKDGTPNKFYVVEFEVQAGVGVREGIAGTMYDSKTGKVMPGGVKQINFAKENAYTDPEKFIIDFDSIKEIK</sequence>